<keyword evidence="3" id="KW-1185">Reference proteome</keyword>
<organism evidence="2 3">
    <name type="scientific">Monilinia laxa</name>
    <name type="common">Brown rot fungus</name>
    <name type="synonym">Sclerotinia laxa</name>
    <dbReference type="NCBI Taxonomy" id="61186"/>
    <lineage>
        <taxon>Eukaryota</taxon>
        <taxon>Fungi</taxon>
        <taxon>Dikarya</taxon>
        <taxon>Ascomycota</taxon>
        <taxon>Pezizomycotina</taxon>
        <taxon>Leotiomycetes</taxon>
        <taxon>Helotiales</taxon>
        <taxon>Sclerotiniaceae</taxon>
        <taxon>Monilinia</taxon>
    </lineage>
</organism>
<sequence>MRIGSRHTESYSIHRSNLSTGIYPPTHPSIHSLSSNDEREAESHPIRQRTVGLTLKREGCLCYAQNIDAKKGKYLSLPGGVQ</sequence>
<gene>
    <name evidence="2" type="ORF">EYC80_007681</name>
</gene>
<evidence type="ECO:0000313" key="2">
    <source>
        <dbReference type="EMBL" id="KAB8293360.1"/>
    </source>
</evidence>
<feature type="compositionally biased region" description="Polar residues" evidence="1">
    <location>
        <begin position="10"/>
        <end position="20"/>
    </location>
</feature>
<dbReference type="AlphaFoldDB" id="A0A5N6JWW8"/>
<feature type="region of interest" description="Disordered" evidence="1">
    <location>
        <begin position="1"/>
        <end position="47"/>
    </location>
</feature>
<dbReference type="Proteomes" id="UP000326757">
    <property type="component" value="Unassembled WGS sequence"/>
</dbReference>
<name>A0A5N6JWW8_MONLA</name>
<reference evidence="2 3" key="1">
    <citation type="submission" date="2019-06" db="EMBL/GenBank/DDBJ databases">
        <title>Genome Sequence of the Brown Rot Fungal Pathogen Monilinia laxa.</title>
        <authorList>
            <person name="De Miccolis Angelini R.M."/>
            <person name="Landi L."/>
            <person name="Abate D."/>
            <person name="Pollastro S."/>
            <person name="Romanazzi G."/>
            <person name="Faretra F."/>
        </authorList>
    </citation>
    <scope>NUCLEOTIDE SEQUENCE [LARGE SCALE GENOMIC DNA]</scope>
    <source>
        <strain evidence="2 3">Mlax316</strain>
    </source>
</reference>
<evidence type="ECO:0000313" key="3">
    <source>
        <dbReference type="Proteomes" id="UP000326757"/>
    </source>
</evidence>
<protein>
    <submittedName>
        <fullName evidence="2">Uncharacterized protein</fullName>
    </submittedName>
</protein>
<feature type="compositionally biased region" description="Basic and acidic residues" evidence="1">
    <location>
        <begin position="36"/>
        <end position="45"/>
    </location>
</feature>
<comment type="caution">
    <text evidence="2">The sequence shown here is derived from an EMBL/GenBank/DDBJ whole genome shotgun (WGS) entry which is preliminary data.</text>
</comment>
<proteinExistence type="predicted"/>
<evidence type="ECO:0000256" key="1">
    <source>
        <dbReference type="SAM" id="MobiDB-lite"/>
    </source>
</evidence>
<accession>A0A5N6JWW8</accession>
<dbReference type="EMBL" id="VIGI01000012">
    <property type="protein sequence ID" value="KAB8293360.1"/>
    <property type="molecule type" value="Genomic_DNA"/>
</dbReference>